<sequence>MRQRTIRSSFVVSPTTEKGWETFAAPGGQTGGGGARGGGGFPAWAATRLRLEHMSELPPDLPRLRAIARWLELTQARVRKAIAEAEVRAAEEAARPRWWVQWMRTPRGEPRRGILHREGCWCPGSPNLRAAQVRELLAEHGPRIERCLVCGAEAPKS</sequence>
<gene>
    <name evidence="1" type="ORF">D7294_03875</name>
</gene>
<dbReference type="EMBL" id="RBAL01000002">
    <property type="protein sequence ID" value="RKN45622.1"/>
    <property type="molecule type" value="Genomic_DNA"/>
</dbReference>
<name>A0A3A9ZAZ2_9ACTN</name>
<proteinExistence type="predicted"/>
<comment type="caution">
    <text evidence="1">The sequence shown here is derived from an EMBL/GenBank/DDBJ whole genome shotgun (WGS) entry which is preliminary data.</text>
</comment>
<accession>A0A3A9ZAZ2</accession>
<organism evidence="1 2">
    <name type="scientific">Streptomyces hoynatensis</name>
    <dbReference type="NCBI Taxonomy" id="1141874"/>
    <lineage>
        <taxon>Bacteria</taxon>
        <taxon>Bacillati</taxon>
        <taxon>Actinomycetota</taxon>
        <taxon>Actinomycetes</taxon>
        <taxon>Kitasatosporales</taxon>
        <taxon>Streptomycetaceae</taxon>
        <taxon>Streptomyces</taxon>
    </lineage>
</organism>
<dbReference type="Proteomes" id="UP000272474">
    <property type="component" value="Unassembled WGS sequence"/>
</dbReference>
<evidence type="ECO:0000313" key="1">
    <source>
        <dbReference type="EMBL" id="RKN45622.1"/>
    </source>
</evidence>
<dbReference type="AlphaFoldDB" id="A0A3A9ZAZ2"/>
<keyword evidence="2" id="KW-1185">Reference proteome</keyword>
<protein>
    <submittedName>
        <fullName evidence="1">Uncharacterized protein</fullName>
    </submittedName>
</protein>
<reference evidence="1 2" key="1">
    <citation type="journal article" date="2014" name="Int. J. Syst. Evol. Microbiol.">
        <title>Streptomyces hoynatensis sp. nov., isolated from deep marine sediment.</title>
        <authorList>
            <person name="Veyisoglu A."/>
            <person name="Sahin N."/>
        </authorList>
    </citation>
    <scope>NUCLEOTIDE SEQUENCE [LARGE SCALE GENOMIC DNA]</scope>
    <source>
        <strain evidence="1 2">KCTC 29097</strain>
    </source>
</reference>
<evidence type="ECO:0000313" key="2">
    <source>
        <dbReference type="Proteomes" id="UP000272474"/>
    </source>
</evidence>